<evidence type="ECO:0000256" key="1">
    <source>
        <dbReference type="SAM" id="MobiDB-lite"/>
    </source>
</evidence>
<feature type="region of interest" description="Disordered" evidence="1">
    <location>
        <begin position="30"/>
        <end position="49"/>
    </location>
</feature>
<proteinExistence type="predicted"/>
<dbReference type="AlphaFoldDB" id="A0A5J5AS87"/>
<dbReference type="Proteomes" id="UP000325577">
    <property type="component" value="Linkage Group LG18"/>
</dbReference>
<sequence length="102" mass="11332">MELSPLATEFDSVGDASRLFNTNAVRHYDEDERSLDVDPRSGRSVSSRRDMDPFSDVFDAFSGTRSLSQILNTVDQLMDSPFLSASRGIGAGIRRGWDARET</sequence>
<evidence type="ECO:0000313" key="3">
    <source>
        <dbReference type="Proteomes" id="UP000325577"/>
    </source>
</evidence>
<reference evidence="2 3" key="1">
    <citation type="submission" date="2019-09" db="EMBL/GenBank/DDBJ databases">
        <title>A chromosome-level genome assembly of the Chinese tupelo Nyssa sinensis.</title>
        <authorList>
            <person name="Yang X."/>
            <person name="Kang M."/>
            <person name="Yang Y."/>
            <person name="Xiong H."/>
            <person name="Wang M."/>
            <person name="Zhang Z."/>
            <person name="Wang Z."/>
            <person name="Wu H."/>
            <person name="Ma T."/>
            <person name="Liu J."/>
            <person name="Xi Z."/>
        </authorList>
    </citation>
    <scope>NUCLEOTIDE SEQUENCE [LARGE SCALE GENOMIC DNA]</scope>
    <source>
        <strain evidence="2">J267</strain>
        <tissue evidence="2">Leaf</tissue>
    </source>
</reference>
<organism evidence="2 3">
    <name type="scientific">Nyssa sinensis</name>
    <dbReference type="NCBI Taxonomy" id="561372"/>
    <lineage>
        <taxon>Eukaryota</taxon>
        <taxon>Viridiplantae</taxon>
        <taxon>Streptophyta</taxon>
        <taxon>Embryophyta</taxon>
        <taxon>Tracheophyta</taxon>
        <taxon>Spermatophyta</taxon>
        <taxon>Magnoliopsida</taxon>
        <taxon>eudicotyledons</taxon>
        <taxon>Gunneridae</taxon>
        <taxon>Pentapetalae</taxon>
        <taxon>asterids</taxon>
        <taxon>Cornales</taxon>
        <taxon>Nyssaceae</taxon>
        <taxon>Nyssa</taxon>
    </lineage>
</organism>
<name>A0A5J5AS87_9ASTE</name>
<dbReference type="EMBL" id="CM018041">
    <property type="protein sequence ID" value="KAA8533863.1"/>
    <property type="molecule type" value="Genomic_DNA"/>
</dbReference>
<dbReference type="OrthoDB" id="1431247at2759"/>
<protein>
    <submittedName>
        <fullName evidence="2">Uncharacterized protein</fullName>
    </submittedName>
</protein>
<accession>A0A5J5AS87</accession>
<evidence type="ECO:0000313" key="2">
    <source>
        <dbReference type="EMBL" id="KAA8533863.1"/>
    </source>
</evidence>
<keyword evidence="3" id="KW-1185">Reference proteome</keyword>
<gene>
    <name evidence="2" type="ORF">F0562_031380</name>
</gene>